<evidence type="ECO:0000313" key="10">
    <source>
        <dbReference type="Proteomes" id="UP000238034"/>
    </source>
</evidence>
<feature type="binding site" evidence="6">
    <location>
        <position position="231"/>
    </location>
    <ligand>
        <name>a divalent metal cation</name>
        <dbReference type="ChEBI" id="CHEBI:60240"/>
        <label>1</label>
    </ligand>
</feature>
<dbReference type="GO" id="GO:0005829">
    <property type="term" value="C:cytosol"/>
    <property type="evidence" value="ECO:0007669"/>
    <property type="project" value="TreeGrafter"/>
</dbReference>
<dbReference type="InterPro" id="IPR000994">
    <property type="entry name" value="Pept_M24"/>
</dbReference>
<comment type="similarity">
    <text evidence="6">Belongs to the peptidase M24A family. Methionine aminopeptidase type 1 subfamily.</text>
</comment>
<evidence type="ECO:0000256" key="3">
    <source>
        <dbReference type="ARBA" id="ARBA00022670"/>
    </source>
</evidence>
<feature type="binding site" evidence="6">
    <location>
        <position position="174"/>
    </location>
    <ligand>
        <name>substrate</name>
    </ligand>
</feature>
<dbReference type="EC" id="3.4.11.18" evidence="6 7"/>
<feature type="domain" description="Peptidase M24" evidence="8">
    <location>
        <begin position="12"/>
        <end position="237"/>
    </location>
</feature>
<accession>A0A2T0U3X5</accession>
<dbReference type="GO" id="GO:0004239">
    <property type="term" value="F:initiator methionyl aminopeptidase activity"/>
    <property type="evidence" value="ECO:0007669"/>
    <property type="project" value="UniProtKB-UniRule"/>
</dbReference>
<reference evidence="9 10" key="1">
    <citation type="submission" date="2018-03" db="EMBL/GenBank/DDBJ databases">
        <title>Genomic Encyclopedia of Type Strains, Phase III (KMG-III): the genomes of soil and plant-associated and newly described type strains.</title>
        <authorList>
            <person name="Whitman W."/>
        </authorList>
    </citation>
    <scope>NUCLEOTIDE SEQUENCE [LARGE SCALE GENOMIC DNA]</scope>
    <source>
        <strain evidence="9 10">CGMCC 1.9313</strain>
    </source>
</reference>
<keyword evidence="4 6" id="KW-0479">Metal-binding</keyword>
<dbReference type="RefSeq" id="WP_106293026.1">
    <property type="nucleotide sequence ID" value="NZ_PVTH01000005.1"/>
</dbReference>
<keyword evidence="2 6" id="KW-0031">Aminopeptidase</keyword>
<evidence type="ECO:0000256" key="2">
    <source>
        <dbReference type="ARBA" id="ARBA00022438"/>
    </source>
</evidence>
<organism evidence="9 10">
    <name type="scientific">Arcticibacter pallidicorallinus</name>
    <dbReference type="NCBI Taxonomy" id="1259464"/>
    <lineage>
        <taxon>Bacteria</taxon>
        <taxon>Pseudomonadati</taxon>
        <taxon>Bacteroidota</taxon>
        <taxon>Sphingobacteriia</taxon>
        <taxon>Sphingobacteriales</taxon>
        <taxon>Sphingobacteriaceae</taxon>
        <taxon>Arcticibacter</taxon>
    </lineage>
</organism>
<dbReference type="EMBL" id="PVTH01000005">
    <property type="protein sequence ID" value="PRY52601.1"/>
    <property type="molecule type" value="Genomic_DNA"/>
</dbReference>
<keyword evidence="5 6" id="KW-0378">Hydrolase</keyword>
<dbReference type="PANTHER" id="PTHR43330">
    <property type="entry name" value="METHIONINE AMINOPEPTIDASE"/>
    <property type="match status" value="1"/>
</dbReference>
<protein>
    <recommendedName>
        <fullName evidence="6 7">Methionine aminopeptidase</fullName>
        <shortName evidence="6">MAP</shortName>
        <shortName evidence="6">MetAP</shortName>
        <ecNumber evidence="6 7">3.4.11.18</ecNumber>
    </recommendedName>
    <alternativeName>
        <fullName evidence="6">Peptidase M</fullName>
    </alternativeName>
</protein>
<comment type="catalytic activity">
    <reaction evidence="6 7">
        <text>Release of N-terminal amino acids, preferentially methionine, from peptides and arylamides.</text>
        <dbReference type="EC" id="3.4.11.18"/>
    </reaction>
</comment>
<dbReference type="Gene3D" id="3.90.230.10">
    <property type="entry name" value="Creatinase/methionine aminopeptidase superfamily"/>
    <property type="match status" value="1"/>
</dbReference>
<dbReference type="SUPFAM" id="SSF55920">
    <property type="entry name" value="Creatinase/aminopeptidase"/>
    <property type="match status" value="1"/>
</dbReference>
<evidence type="ECO:0000259" key="8">
    <source>
        <dbReference type="Pfam" id="PF00557"/>
    </source>
</evidence>
<feature type="binding site" evidence="6">
    <location>
        <position position="200"/>
    </location>
    <ligand>
        <name>a divalent metal cation</name>
        <dbReference type="ChEBI" id="CHEBI:60240"/>
        <label>2</label>
        <note>catalytic</note>
    </ligand>
</feature>
<evidence type="ECO:0000313" key="9">
    <source>
        <dbReference type="EMBL" id="PRY52601.1"/>
    </source>
</evidence>
<feature type="binding site" evidence="6">
    <location>
        <position position="167"/>
    </location>
    <ligand>
        <name>a divalent metal cation</name>
        <dbReference type="ChEBI" id="CHEBI:60240"/>
        <label>2</label>
        <note>catalytic</note>
    </ligand>
</feature>
<feature type="binding site" evidence="6">
    <location>
        <position position="104"/>
    </location>
    <ligand>
        <name>a divalent metal cation</name>
        <dbReference type="ChEBI" id="CHEBI:60240"/>
        <label>1</label>
    </ligand>
</feature>
<comment type="subunit">
    <text evidence="6">Monomer.</text>
</comment>
<keyword evidence="10" id="KW-1185">Reference proteome</keyword>
<dbReference type="InterPro" id="IPR001714">
    <property type="entry name" value="Pept_M24_MAP"/>
</dbReference>
<comment type="function">
    <text evidence="1 6">Removes the N-terminal methionine from nascent proteins. The N-terminal methionine is often cleaved when the second residue in the primary sequence is small and uncharged (Met-Ala-, Cys, Gly, Pro, Ser, Thr, or Val). Requires deformylation of the N(alpha)-formylated initiator methionine before it can be hydrolyzed.</text>
</comment>
<evidence type="ECO:0000256" key="1">
    <source>
        <dbReference type="ARBA" id="ARBA00002521"/>
    </source>
</evidence>
<dbReference type="GO" id="GO:0046872">
    <property type="term" value="F:metal ion binding"/>
    <property type="evidence" value="ECO:0007669"/>
    <property type="project" value="UniProtKB-UniRule"/>
</dbReference>
<dbReference type="InterPro" id="IPR002467">
    <property type="entry name" value="Pept_M24A_MAP1"/>
</dbReference>
<dbReference type="AlphaFoldDB" id="A0A2T0U3X5"/>
<dbReference type="Proteomes" id="UP000238034">
    <property type="component" value="Unassembled WGS sequence"/>
</dbReference>
<feature type="binding site" evidence="6">
    <location>
        <position position="231"/>
    </location>
    <ligand>
        <name>a divalent metal cation</name>
        <dbReference type="ChEBI" id="CHEBI:60240"/>
        <label>2</label>
        <note>catalytic</note>
    </ligand>
</feature>
<comment type="cofactor">
    <cofactor evidence="6">
        <name>Co(2+)</name>
        <dbReference type="ChEBI" id="CHEBI:48828"/>
    </cofactor>
    <cofactor evidence="6">
        <name>Zn(2+)</name>
        <dbReference type="ChEBI" id="CHEBI:29105"/>
    </cofactor>
    <cofactor evidence="6">
        <name>Mn(2+)</name>
        <dbReference type="ChEBI" id="CHEBI:29035"/>
    </cofactor>
    <cofactor evidence="6">
        <name>Fe(2+)</name>
        <dbReference type="ChEBI" id="CHEBI:29033"/>
    </cofactor>
    <text evidence="6">Binds 2 divalent metal cations per subunit. Has a high-affinity and a low affinity metal-binding site. The true nature of the physiological cofactor is under debate. The enzyme is active with cobalt, zinc, manganese or divalent iron ions. Most likely, methionine aminopeptidases function as mononuclear Fe(2+)-metalloproteases under physiological conditions, and the catalytically relevant metal-binding site has been assigned to the histidine-containing high-affinity site.</text>
</comment>
<proteinExistence type="inferred from homology"/>
<feature type="binding site" evidence="6">
    <location>
        <position position="104"/>
    </location>
    <ligand>
        <name>a divalent metal cation</name>
        <dbReference type="ChEBI" id="CHEBI:60240"/>
        <label>2</label>
        <note>catalytic</note>
    </ligand>
</feature>
<dbReference type="CDD" id="cd01086">
    <property type="entry name" value="MetAP1"/>
    <property type="match status" value="1"/>
</dbReference>
<evidence type="ECO:0000256" key="4">
    <source>
        <dbReference type="ARBA" id="ARBA00022723"/>
    </source>
</evidence>
<feature type="binding site" evidence="6">
    <location>
        <position position="76"/>
    </location>
    <ligand>
        <name>substrate</name>
    </ligand>
</feature>
<sequence>MLTKTEKEISLIAESALLVSKTLAQLASIIKPGITTLTLDKYANEYIRDNGATPSFYQFEGFPFHICTSVNNAVVHGFPNNEPLREGDLVSVDVGAYKNGYHGDQAYTFVIGEVSNEILNLVRVTKESLAHGIENAKHGNRTGDIGYAIQSHVNKFGFGIVQDLVGHGLGKELHEKPDVPNFGRRGDGKLLQENMVLAIEPMINLGSAKVYLAKDNWTILTMDGEPSVHFEQDICVRKGSPIILTDFGIIENAEMANDNLNSSYYNQKSN</sequence>
<evidence type="ECO:0000256" key="6">
    <source>
        <dbReference type="HAMAP-Rule" id="MF_01974"/>
    </source>
</evidence>
<dbReference type="OrthoDB" id="9802055at2"/>
<dbReference type="HAMAP" id="MF_01974">
    <property type="entry name" value="MetAP_1"/>
    <property type="match status" value="1"/>
</dbReference>
<keyword evidence="3 6" id="KW-0645">Protease</keyword>
<dbReference type="InterPro" id="IPR036005">
    <property type="entry name" value="Creatinase/aminopeptidase-like"/>
</dbReference>
<dbReference type="PRINTS" id="PR00599">
    <property type="entry name" value="MAPEPTIDASE"/>
</dbReference>
<name>A0A2T0U3X5_9SPHI</name>
<evidence type="ECO:0000256" key="7">
    <source>
        <dbReference type="RuleBase" id="RU003653"/>
    </source>
</evidence>
<comment type="caution">
    <text evidence="9">The sequence shown here is derived from an EMBL/GenBank/DDBJ whole genome shotgun (WGS) entry which is preliminary data.</text>
</comment>
<dbReference type="GO" id="GO:0006508">
    <property type="term" value="P:proteolysis"/>
    <property type="evidence" value="ECO:0007669"/>
    <property type="project" value="UniProtKB-KW"/>
</dbReference>
<evidence type="ECO:0000256" key="5">
    <source>
        <dbReference type="ARBA" id="ARBA00022801"/>
    </source>
</evidence>
<feature type="binding site" evidence="6">
    <location>
        <position position="93"/>
    </location>
    <ligand>
        <name>a divalent metal cation</name>
        <dbReference type="ChEBI" id="CHEBI:60240"/>
        <label>1</label>
    </ligand>
</feature>
<dbReference type="NCBIfam" id="TIGR00500">
    <property type="entry name" value="met_pdase_I"/>
    <property type="match status" value="1"/>
</dbReference>
<dbReference type="GO" id="GO:0070006">
    <property type="term" value="F:metalloaminopeptidase activity"/>
    <property type="evidence" value="ECO:0007669"/>
    <property type="project" value="UniProtKB-UniRule"/>
</dbReference>
<dbReference type="PANTHER" id="PTHR43330:SF27">
    <property type="entry name" value="METHIONINE AMINOPEPTIDASE"/>
    <property type="match status" value="1"/>
</dbReference>
<gene>
    <name evidence="6" type="primary">map</name>
    <name evidence="9" type="ORF">B0I27_10567</name>
</gene>
<dbReference type="Pfam" id="PF00557">
    <property type="entry name" value="Peptidase_M24"/>
    <property type="match status" value="1"/>
</dbReference>